<keyword evidence="3" id="KW-1185">Reference proteome</keyword>
<evidence type="ECO:0000313" key="3">
    <source>
        <dbReference type="Proteomes" id="UP001176429"/>
    </source>
</evidence>
<sequence>MKPADYCSPAFLEMLMRRHAPTRGIRVERVRPLDLDSSSSILSALTAGTSGQPVGHFGLEVQLRADGQPRTERLVLKLKPHGREISTMLAGLAQANGGKLAAIYPRFQALTGFEHTHWRELQAYAQPDPSGLLPQVWASYADPTTDTYLLLLEYLDESRTVELLNSVMQPERWTDAHIRAALTQVAAWHAAHLAPTLAAQVNYGLDVPSANFMQQLAPLWSALLGNAAAHCPALYSPARVARLQQAIAHIPTYWQRLAQHPKTLVHNDLNPRNTCFKRAADGQLRFCAYDWELATYHLPQYDVVELLAFVLDADRYHLRPTYLEHYRRELHARTGQFGDAALFREGFELAALDFGLHRLGMYMMAHSLSPYPYLPRVVDSFFDTIKELEVAPLARV</sequence>
<evidence type="ECO:0000313" key="2">
    <source>
        <dbReference type="EMBL" id="MDO7875625.1"/>
    </source>
</evidence>
<feature type="domain" description="Aminoglycoside phosphotransferase" evidence="1">
    <location>
        <begin position="120"/>
        <end position="330"/>
    </location>
</feature>
<gene>
    <name evidence="2" type="ORF">Q5H93_12850</name>
</gene>
<protein>
    <submittedName>
        <fullName evidence="2">Phosphotransferase</fullName>
    </submittedName>
</protein>
<accession>A0ABT9BBH6</accession>
<organism evidence="2 3">
    <name type="scientific">Hymenobacter aranciens</name>
    <dbReference type="NCBI Taxonomy" id="3063996"/>
    <lineage>
        <taxon>Bacteria</taxon>
        <taxon>Pseudomonadati</taxon>
        <taxon>Bacteroidota</taxon>
        <taxon>Cytophagia</taxon>
        <taxon>Cytophagales</taxon>
        <taxon>Hymenobacteraceae</taxon>
        <taxon>Hymenobacter</taxon>
    </lineage>
</organism>
<dbReference type="EMBL" id="JAUQSY010000008">
    <property type="protein sequence ID" value="MDO7875625.1"/>
    <property type="molecule type" value="Genomic_DNA"/>
</dbReference>
<dbReference type="Proteomes" id="UP001176429">
    <property type="component" value="Unassembled WGS sequence"/>
</dbReference>
<dbReference type="InterPro" id="IPR011009">
    <property type="entry name" value="Kinase-like_dom_sf"/>
</dbReference>
<dbReference type="InterPro" id="IPR002575">
    <property type="entry name" value="Aminoglycoside_PTrfase"/>
</dbReference>
<comment type="caution">
    <text evidence="2">The sequence shown here is derived from an EMBL/GenBank/DDBJ whole genome shotgun (WGS) entry which is preliminary data.</text>
</comment>
<dbReference type="SUPFAM" id="SSF56112">
    <property type="entry name" value="Protein kinase-like (PK-like)"/>
    <property type="match status" value="1"/>
</dbReference>
<evidence type="ECO:0000259" key="1">
    <source>
        <dbReference type="Pfam" id="PF01636"/>
    </source>
</evidence>
<reference evidence="2" key="1">
    <citation type="submission" date="2023-07" db="EMBL/GenBank/DDBJ databases">
        <authorList>
            <person name="Kim M.K."/>
        </authorList>
    </citation>
    <scope>NUCLEOTIDE SEQUENCE</scope>
    <source>
        <strain evidence="2">ASUV-10-1</strain>
    </source>
</reference>
<proteinExistence type="predicted"/>
<dbReference type="Gene3D" id="3.90.1200.10">
    <property type="match status" value="1"/>
</dbReference>
<name>A0ABT9BBH6_9BACT</name>
<dbReference type="RefSeq" id="WP_305006941.1">
    <property type="nucleotide sequence ID" value="NZ_JAUQSY010000008.1"/>
</dbReference>
<dbReference type="Pfam" id="PF01636">
    <property type="entry name" value="APH"/>
    <property type="match status" value="1"/>
</dbReference>